<dbReference type="Gene3D" id="3.40.50.150">
    <property type="entry name" value="Vaccinia Virus protein VP39"/>
    <property type="match status" value="1"/>
</dbReference>
<dbReference type="PANTHER" id="PTHR45128">
    <property type="entry name" value="METHYLTRANSFERASE TYPE 11"/>
    <property type="match status" value="1"/>
</dbReference>
<dbReference type="InterPro" id="IPR048711">
    <property type="entry name" value="WHD_Rv2258c"/>
</dbReference>
<evidence type="ECO:0000313" key="3">
    <source>
        <dbReference type="EMBL" id="NQV66805.1"/>
    </source>
</evidence>
<proteinExistence type="predicted"/>
<dbReference type="Gene3D" id="1.10.10.10">
    <property type="entry name" value="Winged helix-like DNA-binding domain superfamily/Winged helix DNA-binding domain"/>
    <property type="match status" value="1"/>
</dbReference>
<dbReference type="InterPro" id="IPR053173">
    <property type="entry name" value="SAM-binding_MTase"/>
</dbReference>
<reference evidence="3" key="1">
    <citation type="submission" date="2020-05" db="EMBL/GenBank/DDBJ databases">
        <title>Sulfur intermediates as new biogeochemical hubs in an aquatic model microbial ecosystem.</title>
        <authorList>
            <person name="Vigneron A."/>
        </authorList>
    </citation>
    <scope>NUCLEOTIDE SEQUENCE</scope>
    <source>
        <strain evidence="3">Bin.250</strain>
    </source>
</reference>
<dbReference type="GO" id="GO:0032259">
    <property type="term" value="P:methylation"/>
    <property type="evidence" value="ECO:0007669"/>
    <property type="project" value="UniProtKB-KW"/>
</dbReference>
<dbReference type="InterPro" id="IPR029063">
    <property type="entry name" value="SAM-dependent_MTases_sf"/>
</dbReference>
<comment type="caution">
    <text evidence="3">The sequence shown here is derived from an EMBL/GenBank/DDBJ whole genome shotgun (WGS) entry which is preliminary data.</text>
</comment>
<dbReference type="EMBL" id="JABMOJ010000585">
    <property type="protein sequence ID" value="NQV66805.1"/>
    <property type="molecule type" value="Genomic_DNA"/>
</dbReference>
<dbReference type="CDD" id="cd02440">
    <property type="entry name" value="AdoMet_MTases"/>
    <property type="match status" value="1"/>
</dbReference>
<evidence type="ECO:0000259" key="1">
    <source>
        <dbReference type="Pfam" id="PF13847"/>
    </source>
</evidence>
<protein>
    <submittedName>
        <fullName evidence="3">Methyltransferase domain-containing protein</fullName>
    </submittedName>
</protein>
<dbReference type="GO" id="GO:0008168">
    <property type="term" value="F:methyltransferase activity"/>
    <property type="evidence" value="ECO:0007669"/>
    <property type="project" value="UniProtKB-KW"/>
</dbReference>
<feature type="domain" description="Methyltransferase" evidence="1">
    <location>
        <begin position="180"/>
        <end position="299"/>
    </location>
</feature>
<dbReference type="Pfam" id="PF13847">
    <property type="entry name" value="Methyltransf_31"/>
    <property type="match status" value="1"/>
</dbReference>
<dbReference type="Pfam" id="PF21320">
    <property type="entry name" value="WHD_Rv2258c"/>
    <property type="match status" value="1"/>
</dbReference>
<dbReference type="AlphaFoldDB" id="A0A972W2K2"/>
<dbReference type="InterPro" id="IPR025714">
    <property type="entry name" value="Methyltranfer_dom"/>
</dbReference>
<dbReference type="PANTHER" id="PTHR45128:SF2">
    <property type="entry name" value="METHYLTRANSFERASE DOMAIN-CONTAINING PROTEIN"/>
    <property type="match status" value="1"/>
</dbReference>
<keyword evidence="3" id="KW-0808">Transferase</keyword>
<dbReference type="InterPro" id="IPR036388">
    <property type="entry name" value="WH-like_DNA-bd_sf"/>
</dbReference>
<accession>A0A972W2K2</accession>
<organism evidence="3 4">
    <name type="scientific">SAR86 cluster bacterium</name>
    <dbReference type="NCBI Taxonomy" id="2030880"/>
    <lineage>
        <taxon>Bacteria</taxon>
        <taxon>Pseudomonadati</taxon>
        <taxon>Pseudomonadota</taxon>
        <taxon>Gammaproteobacteria</taxon>
        <taxon>SAR86 cluster</taxon>
    </lineage>
</organism>
<feature type="domain" description="S-adenosylmethionine-dependent methyltransferase Rv2258c-like winged HTH" evidence="2">
    <location>
        <begin position="35"/>
        <end position="101"/>
    </location>
</feature>
<sequence>MSVETSAEIRDPKALQAFAGKVSGSVTAGMNVALTFVGEQLGLYKGLAAIGPATSQQLADATQLSERWVREWLYQQVCIGQINFDEAATEFSMSPEAKAVLADPEHPAYLGGMIHSVVAMYDTLEHLPECFRTGLGQSFDDKGEACACGIERMSRKFQQLHLVPDLLPSTEGAVAKLTAGALVADVGCGAGVAMIEMAKAYPNSQFIGYDISMNALGRARNNIREAGVKNVQLHNPIDQPLPEDGSFDLITTFDVVHDSTHPQALIDAIKASLKPDGTWLCADIQGKSSFAENLKENPMATIAYSFSVMVCMSSGLSVPGGAGLGTLGFPESKAREMTATAGFSRFRRIPFEGDIFNAFYEIRP</sequence>
<evidence type="ECO:0000313" key="4">
    <source>
        <dbReference type="Proteomes" id="UP000754644"/>
    </source>
</evidence>
<name>A0A972W2K2_9GAMM</name>
<dbReference type="Proteomes" id="UP000754644">
    <property type="component" value="Unassembled WGS sequence"/>
</dbReference>
<dbReference type="SUPFAM" id="SSF53335">
    <property type="entry name" value="S-adenosyl-L-methionine-dependent methyltransferases"/>
    <property type="match status" value="1"/>
</dbReference>
<evidence type="ECO:0000259" key="2">
    <source>
        <dbReference type="Pfam" id="PF21320"/>
    </source>
</evidence>
<gene>
    <name evidence="3" type="ORF">HQ497_15705</name>
</gene>
<keyword evidence="3" id="KW-0489">Methyltransferase</keyword>